<name>A0ABW0NMA7_9MICO</name>
<feature type="domain" description="VTT" evidence="9">
    <location>
        <begin position="34"/>
        <end position="143"/>
    </location>
</feature>
<dbReference type="PANTHER" id="PTHR30353:SF0">
    <property type="entry name" value="TRANSMEMBRANE PROTEIN"/>
    <property type="match status" value="1"/>
</dbReference>
<comment type="subcellular location">
    <subcellularLocation>
        <location evidence="1 7">Cell membrane</location>
        <topology evidence="1 7">Multi-pass membrane protein</topology>
    </subcellularLocation>
</comment>
<organism evidence="10 11">
    <name type="scientific">Lysinimonas soli</name>
    <dbReference type="NCBI Taxonomy" id="1074233"/>
    <lineage>
        <taxon>Bacteria</taxon>
        <taxon>Bacillati</taxon>
        <taxon>Actinomycetota</taxon>
        <taxon>Actinomycetes</taxon>
        <taxon>Micrococcales</taxon>
        <taxon>Microbacteriaceae</taxon>
        <taxon>Lysinimonas</taxon>
    </lineage>
</organism>
<evidence type="ECO:0000256" key="1">
    <source>
        <dbReference type="ARBA" id="ARBA00004651"/>
    </source>
</evidence>
<dbReference type="Pfam" id="PF09335">
    <property type="entry name" value="VTT_dom"/>
    <property type="match status" value="1"/>
</dbReference>
<feature type="transmembrane region" description="Helical" evidence="7">
    <location>
        <begin position="163"/>
        <end position="187"/>
    </location>
</feature>
<evidence type="ECO:0000256" key="4">
    <source>
        <dbReference type="ARBA" id="ARBA00022692"/>
    </source>
</evidence>
<reference evidence="11" key="1">
    <citation type="journal article" date="2019" name="Int. J. Syst. Evol. Microbiol.">
        <title>The Global Catalogue of Microorganisms (GCM) 10K type strain sequencing project: providing services to taxonomists for standard genome sequencing and annotation.</title>
        <authorList>
            <consortium name="The Broad Institute Genomics Platform"/>
            <consortium name="The Broad Institute Genome Sequencing Center for Infectious Disease"/>
            <person name="Wu L."/>
            <person name="Ma J."/>
        </authorList>
    </citation>
    <scope>NUCLEOTIDE SEQUENCE [LARGE SCALE GENOMIC DNA]</scope>
    <source>
        <strain evidence="11">CGMCC 4.6997</strain>
    </source>
</reference>
<dbReference type="RefSeq" id="WP_386738696.1">
    <property type="nucleotide sequence ID" value="NZ_JBHSMG010000001.1"/>
</dbReference>
<dbReference type="EMBL" id="JBHSMG010000001">
    <property type="protein sequence ID" value="MFC5501093.1"/>
    <property type="molecule type" value="Genomic_DNA"/>
</dbReference>
<keyword evidence="4 7" id="KW-0812">Transmembrane</keyword>
<evidence type="ECO:0000259" key="9">
    <source>
        <dbReference type="Pfam" id="PF09335"/>
    </source>
</evidence>
<comment type="caution">
    <text evidence="10">The sequence shown here is derived from an EMBL/GenBank/DDBJ whole genome shotgun (WGS) entry which is preliminary data.</text>
</comment>
<keyword evidence="3 7" id="KW-1003">Cell membrane</keyword>
<dbReference type="Proteomes" id="UP001596039">
    <property type="component" value="Unassembled WGS sequence"/>
</dbReference>
<evidence type="ECO:0000256" key="8">
    <source>
        <dbReference type="SAM" id="MobiDB-lite"/>
    </source>
</evidence>
<feature type="transmembrane region" description="Helical" evidence="7">
    <location>
        <begin position="50"/>
        <end position="71"/>
    </location>
</feature>
<dbReference type="InterPro" id="IPR032816">
    <property type="entry name" value="VTT_dom"/>
</dbReference>
<evidence type="ECO:0000256" key="5">
    <source>
        <dbReference type="ARBA" id="ARBA00022989"/>
    </source>
</evidence>
<evidence type="ECO:0000256" key="7">
    <source>
        <dbReference type="RuleBase" id="RU367016"/>
    </source>
</evidence>
<keyword evidence="6 7" id="KW-0472">Membrane</keyword>
<feature type="region of interest" description="Disordered" evidence="8">
    <location>
        <begin position="192"/>
        <end position="226"/>
    </location>
</feature>
<feature type="transmembrane region" description="Helical" evidence="7">
    <location>
        <begin position="12"/>
        <end position="30"/>
    </location>
</feature>
<sequence length="226" mass="24047">MALTTLAASPWAYVVMAGILIIDGFFPFVPGETGVVTLAALGAAGHGPNVWIVLGVAIVATMIGDAIAFAIGRTIGIRRWRWMRGPRVSRAFEWAAAGLLRRPTVFLMVAKFVPFARVAVTMTAAAGRLPIRRYLPISFAASTFYTGYHVIVAVIAGKAFASMPLLGAAIAIVAVILFGALFEVVALRTRRREERATPPPDGTGTAWVDPASPEAERVSSDRPLDS</sequence>
<evidence type="ECO:0000313" key="10">
    <source>
        <dbReference type="EMBL" id="MFC5501093.1"/>
    </source>
</evidence>
<evidence type="ECO:0000256" key="2">
    <source>
        <dbReference type="ARBA" id="ARBA00010792"/>
    </source>
</evidence>
<protein>
    <submittedName>
        <fullName evidence="10">DedA family protein</fullName>
    </submittedName>
</protein>
<gene>
    <name evidence="10" type="ORF">ACFPJ4_02435</name>
</gene>
<keyword evidence="11" id="KW-1185">Reference proteome</keyword>
<evidence type="ECO:0000313" key="11">
    <source>
        <dbReference type="Proteomes" id="UP001596039"/>
    </source>
</evidence>
<evidence type="ECO:0000256" key="6">
    <source>
        <dbReference type="ARBA" id="ARBA00023136"/>
    </source>
</evidence>
<comment type="similarity">
    <text evidence="2 7">Belongs to the DedA family.</text>
</comment>
<dbReference type="InterPro" id="IPR032818">
    <property type="entry name" value="DedA-like"/>
</dbReference>
<feature type="transmembrane region" description="Helical" evidence="7">
    <location>
        <begin position="134"/>
        <end position="157"/>
    </location>
</feature>
<dbReference type="PANTHER" id="PTHR30353">
    <property type="entry name" value="INNER MEMBRANE PROTEIN DEDA-RELATED"/>
    <property type="match status" value="1"/>
</dbReference>
<accession>A0ABW0NMA7</accession>
<proteinExistence type="inferred from homology"/>
<keyword evidence="5 7" id="KW-1133">Transmembrane helix</keyword>
<evidence type="ECO:0000256" key="3">
    <source>
        <dbReference type="ARBA" id="ARBA00022475"/>
    </source>
</evidence>
<feature type="compositionally biased region" description="Basic and acidic residues" evidence="8">
    <location>
        <begin position="214"/>
        <end position="226"/>
    </location>
</feature>